<protein>
    <submittedName>
        <fullName evidence="1">Uncharacterized protein</fullName>
    </submittedName>
</protein>
<gene>
    <name evidence="1" type="ORF">K1T71_002341</name>
</gene>
<evidence type="ECO:0000313" key="2">
    <source>
        <dbReference type="Proteomes" id="UP000824533"/>
    </source>
</evidence>
<name>A0ACC1DCE9_9NEOP</name>
<sequence>MVAIFHLLTRGDPVLKNEIAISLSLCRQNAWRCLRTTQADGVSTLDVGSVAGPRRLGESRLQSRNGVSEHRSCVRLSFTTTRADTGPKYWPVYIVFELLGNSSCNSSHDKVTQSPRRTVKFWYDILSGRIISRSCSSHLSSSIVLSVCVIVL</sequence>
<accession>A0ACC1DCE9</accession>
<keyword evidence="2" id="KW-1185">Reference proteome</keyword>
<proteinExistence type="predicted"/>
<evidence type="ECO:0000313" key="1">
    <source>
        <dbReference type="EMBL" id="KAJ0181619.1"/>
    </source>
</evidence>
<dbReference type="Proteomes" id="UP000824533">
    <property type="component" value="Linkage Group LG04"/>
</dbReference>
<organism evidence="1 2">
    <name type="scientific">Dendrolimus kikuchii</name>
    <dbReference type="NCBI Taxonomy" id="765133"/>
    <lineage>
        <taxon>Eukaryota</taxon>
        <taxon>Metazoa</taxon>
        <taxon>Ecdysozoa</taxon>
        <taxon>Arthropoda</taxon>
        <taxon>Hexapoda</taxon>
        <taxon>Insecta</taxon>
        <taxon>Pterygota</taxon>
        <taxon>Neoptera</taxon>
        <taxon>Endopterygota</taxon>
        <taxon>Lepidoptera</taxon>
        <taxon>Glossata</taxon>
        <taxon>Ditrysia</taxon>
        <taxon>Bombycoidea</taxon>
        <taxon>Lasiocampidae</taxon>
        <taxon>Dendrolimus</taxon>
    </lineage>
</organism>
<comment type="caution">
    <text evidence="1">The sequence shown here is derived from an EMBL/GenBank/DDBJ whole genome shotgun (WGS) entry which is preliminary data.</text>
</comment>
<reference evidence="1 2" key="1">
    <citation type="journal article" date="2021" name="Front. Genet.">
        <title>Chromosome-Level Genome Assembly Reveals Significant Gene Expansion in the Toll and IMD Signaling Pathways of Dendrolimus kikuchii.</title>
        <authorList>
            <person name="Zhou J."/>
            <person name="Wu P."/>
            <person name="Xiong Z."/>
            <person name="Liu N."/>
            <person name="Zhao N."/>
            <person name="Ji M."/>
            <person name="Qiu Y."/>
            <person name="Yang B."/>
        </authorList>
    </citation>
    <scope>NUCLEOTIDE SEQUENCE [LARGE SCALE GENOMIC DNA]</scope>
    <source>
        <strain evidence="1">Ann1</strain>
    </source>
</reference>
<dbReference type="EMBL" id="CM034390">
    <property type="protein sequence ID" value="KAJ0181619.1"/>
    <property type="molecule type" value="Genomic_DNA"/>
</dbReference>